<dbReference type="Gene3D" id="3.90.280.10">
    <property type="entry name" value="PEBP-like"/>
    <property type="match status" value="1"/>
</dbReference>
<dbReference type="Pfam" id="PF01161">
    <property type="entry name" value="PBP"/>
    <property type="match status" value="1"/>
</dbReference>
<keyword evidence="1" id="KW-0175">Coiled coil</keyword>
<dbReference type="AlphaFoldDB" id="S8FI77"/>
<name>S8FI77_FOMSC</name>
<dbReference type="PANTHER" id="PTHR11362">
    <property type="entry name" value="PHOSPHATIDYLETHANOLAMINE-BINDING PROTEIN"/>
    <property type="match status" value="1"/>
</dbReference>
<proteinExistence type="predicted"/>
<evidence type="ECO:0000256" key="2">
    <source>
        <dbReference type="SAM" id="MobiDB-lite"/>
    </source>
</evidence>
<feature type="region of interest" description="Disordered" evidence="2">
    <location>
        <begin position="24"/>
        <end position="84"/>
    </location>
</feature>
<feature type="compositionally biased region" description="Low complexity" evidence="2">
    <location>
        <begin position="41"/>
        <end position="52"/>
    </location>
</feature>
<reference evidence="3 4" key="1">
    <citation type="journal article" date="2012" name="Science">
        <title>The Paleozoic origin of enzymatic lignin decomposition reconstructed from 31 fungal genomes.</title>
        <authorList>
            <person name="Floudas D."/>
            <person name="Binder M."/>
            <person name="Riley R."/>
            <person name="Barry K."/>
            <person name="Blanchette R.A."/>
            <person name="Henrissat B."/>
            <person name="Martinez A.T."/>
            <person name="Otillar R."/>
            <person name="Spatafora J.W."/>
            <person name="Yadav J.S."/>
            <person name="Aerts A."/>
            <person name="Benoit I."/>
            <person name="Boyd A."/>
            <person name="Carlson A."/>
            <person name="Copeland A."/>
            <person name="Coutinho P.M."/>
            <person name="de Vries R.P."/>
            <person name="Ferreira P."/>
            <person name="Findley K."/>
            <person name="Foster B."/>
            <person name="Gaskell J."/>
            <person name="Glotzer D."/>
            <person name="Gorecki P."/>
            <person name="Heitman J."/>
            <person name="Hesse C."/>
            <person name="Hori C."/>
            <person name="Igarashi K."/>
            <person name="Jurgens J.A."/>
            <person name="Kallen N."/>
            <person name="Kersten P."/>
            <person name="Kohler A."/>
            <person name="Kuees U."/>
            <person name="Kumar T.K.A."/>
            <person name="Kuo A."/>
            <person name="LaButti K."/>
            <person name="Larrondo L.F."/>
            <person name="Lindquist E."/>
            <person name="Ling A."/>
            <person name="Lombard V."/>
            <person name="Lucas S."/>
            <person name="Lundell T."/>
            <person name="Martin R."/>
            <person name="McLaughlin D.J."/>
            <person name="Morgenstern I."/>
            <person name="Morin E."/>
            <person name="Murat C."/>
            <person name="Nagy L.G."/>
            <person name="Nolan M."/>
            <person name="Ohm R.A."/>
            <person name="Patyshakuliyeva A."/>
            <person name="Rokas A."/>
            <person name="Ruiz-Duenas F.J."/>
            <person name="Sabat G."/>
            <person name="Salamov A."/>
            <person name="Samejima M."/>
            <person name="Schmutz J."/>
            <person name="Slot J.C."/>
            <person name="St John F."/>
            <person name="Stenlid J."/>
            <person name="Sun H."/>
            <person name="Sun S."/>
            <person name="Syed K."/>
            <person name="Tsang A."/>
            <person name="Wiebenga A."/>
            <person name="Young D."/>
            <person name="Pisabarro A."/>
            <person name="Eastwood D.C."/>
            <person name="Martin F."/>
            <person name="Cullen D."/>
            <person name="Grigoriev I.V."/>
            <person name="Hibbett D.S."/>
        </authorList>
    </citation>
    <scope>NUCLEOTIDE SEQUENCE</scope>
    <source>
        <strain evidence="4">FP-58527</strain>
    </source>
</reference>
<dbReference type="OrthoDB" id="2153661at2759"/>
<feature type="coiled-coil region" evidence="1">
    <location>
        <begin position="110"/>
        <end position="144"/>
    </location>
</feature>
<dbReference type="InterPro" id="IPR008914">
    <property type="entry name" value="PEBP"/>
</dbReference>
<dbReference type="InterPro" id="IPR035810">
    <property type="entry name" value="PEBP_euk"/>
</dbReference>
<evidence type="ECO:0000313" key="3">
    <source>
        <dbReference type="EMBL" id="EPS98099.1"/>
    </source>
</evidence>
<protein>
    <recommendedName>
        <fullName evidence="5">PEBP-like protein</fullName>
    </recommendedName>
</protein>
<evidence type="ECO:0000313" key="4">
    <source>
        <dbReference type="Proteomes" id="UP000015241"/>
    </source>
</evidence>
<dbReference type="SUPFAM" id="SSF49777">
    <property type="entry name" value="PEBP-like"/>
    <property type="match status" value="1"/>
</dbReference>
<keyword evidence="4" id="KW-1185">Reference proteome</keyword>
<dbReference type="HOGENOM" id="CLU_035836_1_1_1"/>
<sequence>MLAIRRLPRVCTRLSQCRGNATLEQADTPASAAAAPPPLPKAATSTPKATLPKSKVGSADTSKTGETTAEESKPTSGNWTTYRPRITLEHPRQYSRPIARGVLPVYDLALQYIEEDSKALTQELEDVRKALKAAETEGDVERQQALAEKVKILEIQSQVNLPEVRWKAANGLADMQLPIYRYLTEKRWREDGALDLLMERIHQMHVVPDLLPDLRPTIDLRLNFPEPPPKDVYRRSRVKRRYQKVDSGMYLLPEQTWRAPALYTTVWHTDARLYTLLMVDLDVPDEANQTFQSYLHWMHPNIPLSATSTSPVTIPHPHTHYIPPHPQQGTPYHRYVVLLLPQASPTEPIKLPKISEDARLGFDFRAFADEHGFDGSKGGGAHMWREVWDETVSKIYRDVLKSPEPRYGRPLVYDPYAEVKHGKKYI</sequence>
<dbReference type="EMBL" id="KE504169">
    <property type="protein sequence ID" value="EPS98099.1"/>
    <property type="molecule type" value="Genomic_DNA"/>
</dbReference>
<evidence type="ECO:0000256" key="1">
    <source>
        <dbReference type="SAM" id="Coils"/>
    </source>
</evidence>
<dbReference type="InterPro" id="IPR036610">
    <property type="entry name" value="PEBP-like_sf"/>
</dbReference>
<dbReference type="Proteomes" id="UP000015241">
    <property type="component" value="Unassembled WGS sequence"/>
</dbReference>
<accession>S8FI77</accession>
<dbReference type="CDD" id="cd00866">
    <property type="entry name" value="PEBP_euk"/>
    <property type="match status" value="1"/>
</dbReference>
<dbReference type="InParanoid" id="S8FI77"/>
<dbReference type="PANTHER" id="PTHR11362:SF82">
    <property type="entry name" value="PHOSPHATIDYLETHANOLAMINE-BINDING PROTEIN 4"/>
    <property type="match status" value="1"/>
</dbReference>
<dbReference type="STRING" id="743788.S8FI77"/>
<gene>
    <name evidence="3" type="ORF">FOMPIDRAFT_1037656</name>
</gene>
<evidence type="ECO:0008006" key="5">
    <source>
        <dbReference type="Google" id="ProtNLM"/>
    </source>
</evidence>
<organism evidence="3 4">
    <name type="scientific">Fomitopsis schrenkii</name>
    <name type="common">Brown rot fungus</name>
    <dbReference type="NCBI Taxonomy" id="2126942"/>
    <lineage>
        <taxon>Eukaryota</taxon>
        <taxon>Fungi</taxon>
        <taxon>Dikarya</taxon>
        <taxon>Basidiomycota</taxon>
        <taxon>Agaricomycotina</taxon>
        <taxon>Agaricomycetes</taxon>
        <taxon>Polyporales</taxon>
        <taxon>Fomitopsis</taxon>
    </lineage>
</organism>
<dbReference type="eggNOG" id="KOG3346">
    <property type="taxonomic scope" value="Eukaryota"/>
</dbReference>
<dbReference type="FunCoup" id="S8FI77">
    <property type="interactions" value="13"/>
</dbReference>
<dbReference type="Gene3D" id="1.20.58.1180">
    <property type="match status" value="1"/>
</dbReference>